<reference evidence="2" key="1">
    <citation type="journal article" date="2014" name="Int. J. Syst. Evol. Microbiol.">
        <title>Complete genome sequence of Corynebacterium casei LMG S-19264T (=DSM 44701T), isolated from a smear-ripened cheese.</title>
        <authorList>
            <consortium name="US DOE Joint Genome Institute (JGI-PGF)"/>
            <person name="Walter F."/>
            <person name="Albersmeier A."/>
            <person name="Kalinowski J."/>
            <person name="Ruckert C."/>
        </authorList>
    </citation>
    <scope>NUCLEOTIDE SEQUENCE</scope>
    <source>
        <strain evidence="2">JCM 3172</strain>
    </source>
</reference>
<dbReference type="Gene3D" id="3.30.160.240">
    <property type="entry name" value="Rv1738"/>
    <property type="match status" value="1"/>
</dbReference>
<name>A0A918GWI3_9ACTN</name>
<keyword evidence="3" id="KW-1185">Reference proteome</keyword>
<evidence type="ECO:0000313" key="2">
    <source>
        <dbReference type="EMBL" id="GGT13489.1"/>
    </source>
</evidence>
<comment type="caution">
    <text evidence="2">The sequence shown here is derived from an EMBL/GenBank/DDBJ whole genome shotgun (WGS) entry which is preliminary data.</text>
</comment>
<organism evidence="2 3">
    <name type="scientific">Streptomyces purpureus</name>
    <dbReference type="NCBI Taxonomy" id="1951"/>
    <lineage>
        <taxon>Bacteria</taxon>
        <taxon>Bacillati</taxon>
        <taxon>Actinomycetota</taxon>
        <taxon>Actinomycetes</taxon>
        <taxon>Kitasatosporales</taxon>
        <taxon>Streptomycetaceae</taxon>
        <taxon>Streptomyces</taxon>
    </lineage>
</organism>
<evidence type="ECO:0008006" key="4">
    <source>
        <dbReference type="Google" id="ProtNLM"/>
    </source>
</evidence>
<dbReference type="EMBL" id="BMQQ01000001">
    <property type="protein sequence ID" value="GGT13489.1"/>
    <property type="molecule type" value="Genomic_DNA"/>
</dbReference>
<feature type="region of interest" description="Disordered" evidence="1">
    <location>
        <begin position="79"/>
        <end position="99"/>
    </location>
</feature>
<dbReference type="Pfam" id="PF08962">
    <property type="entry name" value="Rv2632c-like"/>
    <property type="match status" value="1"/>
</dbReference>
<reference evidence="2" key="2">
    <citation type="submission" date="2020-09" db="EMBL/GenBank/DDBJ databases">
        <authorList>
            <person name="Sun Q."/>
            <person name="Ohkuma M."/>
        </authorList>
    </citation>
    <scope>NUCLEOTIDE SEQUENCE</scope>
    <source>
        <strain evidence="2">JCM 3172</strain>
    </source>
</reference>
<dbReference type="AlphaFoldDB" id="A0A918GWI3"/>
<dbReference type="InterPro" id="IPR015057">
    <property type="entry name" value="Rv2632c-like"/>
</dbReference>
<dbReference type="RefSeq" id="WP_019890898.1">
    <property type="nucleotide sequence ID" value="NZ_BMQQ01000001.1"/>
</dbReference>
<protein>
    <recommendedName>
        <fullName evidence="4">DUF1876 domain-containing protein</fullName>
    </recommendedName>
</protein>
<sequence length="99" mass="10443">MTRTHQWTVGLNLVEEDGTTKAQAELDTGTSTLTGKGTARCNPSDVDIPAIGDELAASRAMKDLATQLMRAADRDMEAAGAVTAPTQEGTEYGWSDTAK</sequence>
<accession>A0A918GWI3</accession>
<dbReference type="SUPFAM" id="SSF143212">
    <property type="entry name" value="Rv2632c-like"/>
    <property type="match status" value="1"/>
</dbReference>
<dbReference type="InterPro" id="IPR038070">
    <property type="entry name" value="Rv2632c-like_sf"/>
</dbReference>
<dbReference type="Proteomes" id="UP000619486">
    <property type="component" value="Unassembled WGS sequence"/>
</dbReference>
<proteinExistence type="predicted"/>
<evidence type="ECO:0000256" key="1">
    <source>
        <dbReference type="SAM" id="MobiDB-lite"/>
    </source>
</evidence>
<gene>
    <name evidence="2" type="ORF">GCM10014713_02550</name>
</gene>
<evidence type="ECO:0000313" key="3">
    <source>
        <dbReference type="Proteomes" id="UP000619486"/>
    </source>
</evidence>